<name>A0A6N7XE94_9FIRM</name>
<accession>A0A6N7XE94</accession>
<sequence>MDNLSAYKGINQFGRAYAIMLENDIHGKNSVDRVIFENMIRLCDDTKEYLYGDYTKKEIEYILGSRADLESLVYKLISEVTSVEDKIIKIVSFCSRLYEIIESDDLDDMIFGGTEEHIIKRGSNWCTDISRVACILYQLIGLPSRIIQLFNIHYAYSGHTSDIDFNQFSGIAISNYYINDHINYDYSVSGINQYYKGILEMSDKGWPGGIRWLYGEDGE</sequence>
<organism evidence="1 2">
    <name type="scientific">Tissierella pigra</name>
    <dbReference type="NCBI Taxonomy" id="2607614"/>
    <lineage>
        <taxon>Bacteria</taxon>
        <taxon>Bacillati</taxon>
        <taxon>Bacillota</taxon>
        <taxon>Tissierellia</taxon>
        <taxon>Tissierellales</taxon>
        <taxon>Tissierellaceae</taxon>
        <taxon>Tissierella</taxon>
    </lineage>
</organism>
<reference evidence="1 2" key="1">
    <citation type="submission" date="2019-09" db="EMBL/GenBank/DDBJ databases">
        <title>In-depth cultivation of the pig gut microbiome towards novel bacterial diversity and tailored functional studies.</title>
        <authorList>
            <person name="Wylensek D."/>
            <person name="Hitch T.C.A."/>
            <person name="Clavel T."/>
        </authorList>
    </citation>
    <scope>NUCLEOTIDE SEQUENCE [LARGE SCALE GENOMIC DNA]</scope>
    <source>
        <strain evidence="1 2">WCA3-693-APC-4?</strain>
    </source>
</reference>
<evidence type="ECO:0008006" key="3">
    <source>
        <dbReference type="Google" id="ProtNLM"/>
    </source>
</evidence>
<gene>
    <name evidence="1" type="ORF">FYJ83_02735</name>
</gene>
<dbReference type="EMBL" id="VUNQ01000003">
    <property type="protein sequence ID" value="MSU00381.1"/>
    <property type="molecule type" value="Genomic_DNA"/>
</dbReference>
<dbReference type="RefSeq" id="WP_154438807.1">
    <property type="nucleotide sequence ID" value="NZ_VUNQ01000003.1"/>
</dbReference>
<proteinExistence type="predicted"/>
<evidence type="ECO:0000313" key="1">
    <source>
        <dbReference type="EMBL" id="MSU00381.1"/>
    </source>
</evidence>
<comment type="caution">
    <text evidence="1">The sequence shown here is derived from an EMBL/GenBank/DDBJ whole genome shotgun (WGS) entry which is preliminary data.</text>
</comment>
<dbReference type="AlphaFoldDB" id="A0A6N7XE94"/>
<evidence type="ECO:0000313" key="2">
    <source>
        <dbReference type="Proteomes" id="UP000469523"/>
    </source>
</evidence>
<protein>
    <recommendedName>
        <fullName evidence="3">Transglutaminase-like domain-containing protein</fullName>
    </recommendedName>
</protein>
<keyword evidence="2" id="KW-1185">Reference proteome</keyword>
<dbReference type="Proteomes" id="UP000469523">
    <property type="component" value="Unassembled WGS sequence"/>
</dbReference>